<organism evidence="1 2">
    <name type="scientific">Gymnopilus dilepis</name>
    <dbReference type="NCBI Taxonomy" id="231916"/>
    <lineage>
        <taxon>Eukaryota</taxon>
        <taxon>Fungi</taxon>
        <taxon>Dikarya</taxon>
        <taxon>Basidiomycota</taxon>
        <taxon>Agaricomycotina</taxon>
        <taxon>Agaricomycetes</taxon>
        <taxon>Agaricomycetidae</taxon>
        <taxon>Agaricales</taxon>
        <taxon>Agaricineae</taxon>
        <taxon>Hymenogastraceae</taxon>
        <taxon>Gymnopilus</taxon>
    </lineage>
</organism>
<name>A0A409YER5_9AGAR</name>
<gene>
    <name evidence="1" type="ORF">CVT26_015111</name>
</gene>
<keyword evidence="2" id="KW-1185">Reference proteome</keyword>
<dbReference type="InParanoid" id="A0A409YER5"/>
<evidence type="ECO:0000313" key="1">
    <source>
        <dbReference type="EMBL" id="PPR01488.1"/>
    </source>
</evidence>
<sequence length="434" mass="48622">MCFTATQRKVKDNKKWTGSKNSKRKTIRAFPTIRFCQGLPFSRSPPPSRSFTFLRYTPLPGPTYHTKLSIRPPRQSMSTDNNLSPPCHLKSENVDSLLFKCCRGSGQSMIPLNSPAPAQACKPTSSPPLMPSFEPRPFPPPSLTGVPIEYITDQLHNLATQFWDKPETADCTISEPVARVLLYRFPETVILVVPFPHAQGIPELPGFSSISTLEPSFSFTGSYDSSNLGRRATQPPLNAVPRIALPLHVDYLSAHSSYLRGLFSGALPLDLMYSAAPPTSNSSVPADRLPRLMPCSPDHPILFLPVPDPTTFHLLVHWMYFGDFKYIQECLHQGLIQWEGIARNVEYLGLSPEIKIFLGNWYNAWLDPDRESEFCSDGDDSDTVFTDSDDDDCSTETELEDIIETDNEKRLRGKILGVRPISFQSFHSLELPMS</sequence>
<dbReference type="Proteomes" id="UP000284706">
    <property type="component" value="Unassembled WGS sequence"/>
</dbReference>
<comment type="caution">
    <text evidence="1">The sequence shown here is derived from an EMBL/GenBank/DDBJ whole genome shotgun (WGS) entry which is preliminary data.</text>
</comment>
<dbReference type="AlphaFoldDB" id="A0A409YER5"/>
<evidence type="ECO:0008006" key="3">
    <source>
        <dbReference type="Google" id="ProtNLM"/>
    </source>
</evidence>
<proteinExistence type="predicted"/>
<evidence type="ECO:0000313" key="2">
    <source>
        <dbReference type="Proteomes" id="UP000284706"/>
    </source>
</evidence>
<dbReference type="EMBL" id="NHYE01000937">
    <property type="protein sequence ID" value="PPR01488.1"/>
    <property type="molecule type" value="Genomic_DNA"/>
</dbReference>
<dbReference type="OrthoDB" id="3366352at2759"/>
<protein>
    <recommendedName>
        <fullName evidence="3">BTB domain-containing protein</fullName>
    </recommendedName>
</protein>
<accession>A0A409YER5</accession>
<reference evidence="1 2" key="1">
    <citation type="journal article" date="2018" name="Evol. Lett.">
        <title>Horizontal gene cluster transfer increased hallucinogenic mushroom diversity.</title>
        <authorList>
            <person name="Reynolds H.T."/>
            <person name="Vijayakumar V."/>
            <person name="Gluck-Thaler E."/>
            <person name="Korotkin H.B."/>
            <person name="Matheny P.B."/>
            <person name="Slot J.C."/>
        </authorList>
    </citation>
    <scope>NUCLEOTIDE SEQUENCE [LARGE SCALE GENOMIC DNA]</scope>
    <source>
        <strain evidence="1 2">SRW20</strain>
    </source>
</reference>